<reference evidence="2" key="2">
    <citation type="journal article" date="2015" name="Data Brief">
        <title>Shoot transcriptome of the giant reed, Arundo donax.</title>
        <authorList>
            <person name="Barrero R.A."/>
            <person name="Guerrero F.D."/>
            <person name="Moolhuijzen P."/>
            <person name="Goolsby J.A."/>
            <person name="Tidwell J."/>
            <person name="Bellgard S.E."/>
            <person name="Bellgard M.I."/>
        </authorList>
    </citation>
    <scope>NUCLEOTIDE SEQUENCE</scope>
    <source>
        <tissue evidence="2">Shoot tissue taken approximately 20 cm above the soil surface</tissue>
    </source>
</reference>
<keyword evidence="1" id="KW-1133">Transmembrane helix</keyword>
<evidence type="ECO:0000256" key="1">
    <source>
        <dbReference type="SAM" id="Phobius"/>
    </source>
</evidence>
<dbReference type="AlphaFoldDB" id="A0A0A8Z9S0"/>
<evidence type="ECO:0000313" key="2">
    <source>
        <dbReference type="EMBL" id="JAD33490.1"/>
    </source>
</evidence>
<keyword evidence="1" id="KW-0812">Transmembrane</keyword>
<organism evidence="2">
    <name type="scientific">Arundo donax</name>
    <name type="common">Giant reed</name>
    <name type="synonym">Donax arundinaceus</name>
    <dbReference type="NCBI Taxonomy" id="35708"/>
    <lineage>
        <taxon>Eukaryota</taxon>
        <taxon>Viridiplantae</taxon>
        <taxon>Streptophyta</taxon>
        <taxon>Embryophyta</taxon>
        <taxon>Tracheophyta</taxon>
        <taxon>Spermatophyta</taxon>
        <taxon>Magnoliopsida</taxon>
        <taxon>Liliopsida</taxon>
        <taxon>Poales</taxon>
        <taxon>Poaceae</taxon>
        <taxon>PACMAD clade</taxon>
        <taxon>Arundinoideae</taxon>
        <taxon>Arundineae</taxon>
        <taxon>Arundo</taxon>
    </lineage>
</organism>
<reference evidence="2" key="1">
    <citation type="submission" date="2014-09" db="EMBL/GenBank/DDBJ databases">
        <authorList>
            <person name="Magalhaes I.L.F."/>
            <person name="Oliveira U."/>
            <person name="Santos F.R."/>
            <person name="Vidigal T.H.D.A."/>
            <person name="Brescovit A.D."/>
            <person name="Santos A.J."/>
        </authorList>
    </citation>
    <scope>NUCLEOTIDE SEQUENCE</scope>
    <source>
        <tissue evidence="2">Shoot tissue taken approximately 20 cm above the soil surface</tissue>
    </source>
</reference>
<name>A0A0A8Z9S0_ARUDO</name>
<proteinExistence type="predicted"/>
<sequence>MTETCLAPAKHHKALLFATVCSTIITLGLALLKTVVPVLPYLPSDQDDEGV</sequence>
<dbReference type="EMBL" id="GBRH01264405">
    <property type="protein sequence ID" value="JAD33490.1"/>
    <property type="molecule type" value="Transcribed_RNA"/>
</dbReference>
<protein>
    <submittedName>
        <fullName evidence="2">Uncharacterized protein</fullName>
    </submittedName>
</protein>
<feature type="transmembrane region" description="Helical" evidence="1">
    <location>
        <begin position="14"/>
        <end position="32"/>
    </location>
</feature>
<keyword evidence="1" id="KW-0472">Membrane</keyword>
<accession>A0A0A8Z9S0</accession>